<dbReference type="EMBL" id="CP114014">
    <property type="protein sequence ID" value="XAY06121.1"/>
    <property type="molecule type" value="Genomic_DNA"/>
</dbReference>
<evidence type="ECO:0000256" key="6">
    <source>
        <dbReference type="RuleBase" id="RU363041"/>
    </source>
</evidence>
<sequence>MIIEAVTLGLLIGVVIGMLGGGGAILTVPVLVYALGQDVHTATTTSLLVVALASGVGAWGQARHECVCWKHTSAFAPTALAGTVAGTALNQLVGATALLLLFAGLMLAAALATWNNGAAATEGVIGTQCPPVQRTRVILAGLGVGFLTGFLGVGGGFVIVPVLAVLLAMPMRGAIGTSLSIVTIVSACGLAAHLVSGSTIDFGIAVPLAAGCIAGAVAGPQFGRRVSAQHLAHGFAALLILVAGYVLIATAISGGAPGA</sequence>
<evidence type="ECO:0000256" key="3">
    <source>
        <dbReference type="ARBA" id="ARBA00022692"/>
    </source>
</evidence>
<dbReference type="InterPro" id="IPR051598">
    <property type="entry name" value="TSUP/Inactive_protease-like"/>
</dbReference>
<dbReference type="KEGG" id="parq:DSM112329_02984"/>
<feature type="transmembrane region" description="Helical" evidence="6">
    <location>
        <begin position="137"/>
        <end position="167"/>
    </location>
</feature>
<dbReference type="GO" id="GO:0005886">
    <property type="term" value="C:plasma membrane"/>
    <property type="evidence" value="ECO:0007669"/>
    <property type="project" value="UniProtKB-SubCell"/>
</dbReference>
<gene>
    <name evidence="7" type="ORF">DSM112329_02984</name>
</gene>
<organism evidence="7">
    <name type="scientific">Paraconexibacter sp. AEG42_29</name>
    <dbReference type="NCBI Taxonomy" id="2997339"/>
    <lineage>
        <taxon>Bacteria</taxon>
        <taxon>Bacillati</taxon>
        <taxon>Actinomycetota</taxon>
        <taxon>Thermoleophilia</taxon>
        <taxon>Solirubrobacterales</taxon>
        <taxon>Paraconexibacteraceae</taxon>
        <taxon>Paraconexibacter</taxon>
    </lineage>
</organism>
<dbReference type="RefSeq" id="WP_354697360.1">
    <property type="nucleotide sequence ID" value="NZ_CP114014.1"/>
</dbReference>
<evidence type="ECO:0000313" key="7">
    <source>
        <dbReference type="EMBL" id="XAY06121.1"/>
    </source>
</evidence>
<dbReference type="AlphaFoldDB" id="A0AAU7AWP7"/>
<dbReference type="PANTHER" id="PTHR43701">
    <property type="entry name" value="MEMBRANE TRANSPORTER PROTEIN MJ0441-RELATED"/>
    <property type="match status" value="1"/>
</dbReference>
<proteinExistence type="inferred from homology"/>
<dbReference type="InterPro" id="IPR002781">
    <property type="entry name" value="TM_pro_TauE-like"/>
</dbReference>
<evidence type="ECO:0000256" key="5">
    <source>
        <dbReference type="ARBA" id="ARBA00023136"/>
    </source>
</evidence>
<feature type="transmembrane region" description="Helical" evidence="6">
    <location>
        <begin position="41"/>
        <end position="60"/>
    </location>
</feature>
<keyword evidence="3 6" id="KW-0812">Transmembrane</keyword>
<feature type="transmembrane region" description="Helical" evidence="6">
    <location>
        <begin position="202"/>
        <end position="219"/>
    </location>
</feature>
<protein>
    <recommendedName>
        <fullName evidence="6">Probable membrane transporter protein</fullName>
    </recommendedName>
</protein>
<reference evidence="7" key="1">
    <citation type="submission" date="2022-12" db="EMBL/GenBank/DDBJ databases">
        <title>Paraconexibacter alkalitolerans sp. nov. and Baekduia alba sp. nov., isolated from soil and emended description of the genera Paraconexibacter (Chun et al., 2020) and Baekduia (An et al., 2020).</title>
        <authorList>
            <person name="Vieira S."/>
            <person name="Huber K.J."/>
            <person name="Geppert A."/>
            <person name="Wolf J."/>
            <person name="Neumann-Schaal M."/>
            <person name="Muesken M."/>
            <person name="Overmann J."/>
        </authorList>
    </citation>
    <scope>NUCLEOTIDE SEQUENCE</scope>
    <source>
        <strain evidence="7">AEG42_29</strain>
    </source>
</reference>
<comment type="similarity">
    <text evidence="2 6">Belongs to the 4-toluene sulfonate uptake permease (TSUP) (TC 2.A.102) family.</text>
</comment>
<dbReference type="Pfam" id="PF01925">
    <property type="entry name" value="TauE"/>
    <property type="match status" value="1"/>
</dbReference>
<dbReference type="PANTHER" id="PTHR43701:SF2">
    <property type="entry name" value="MEMBRANE TRANSPORTER PROTEIN YJNA-RELATED"/>
    <property type="match status" value="1"/>
</dbReference>
<accession>A0AAU7AWP7</accession>
<name>A0AAU7AWP7_9ACTN</name>
<keyword evidence="5 6" id="KW-0472">Membrane</keyword>
<feature type="transmembrane region" description="Helical" evidence="6">
    <location>
        <begin position="174"/>
        <end position="196"/>
    </location>
</feature>
<feature type="transmembrane region" description="Helical" evidence="6">
    <location>
        <begin position="92"/>
        <end position="114"/>
    </location>
</feature>
<keyword evidence="4 6" id="KW-1133">Transmembrane helix</keyword>
<evidence type="ECO:0000256" key="2">
    <source>
        <dbReference type="ARBA" id="ARBA00009142"/>
    </source>
</evidence>
<keyword evidence="6" id="KW-1003">Cell membrane</keyword>
<evidence type="ECO:0000256" key="1">
    <source>
        <dbReference type="ARBA" id="ARBA00004141"/>
    </source>
</evidence>
<evidence type="ECO:0000256" key="4">
    <source>
        <dbReference type="ARBA" id="ARBA00022989"/>
    </source>
</evidence>
<feature type="transmembrane region" description="Helical" evidence="6">
    <location>
        <begin position="231"/>
        <end position="252"/>
    </location>
</feature>
<comment type="subcellular location">
    <subcellularLocation>
        <location evidence="6">Cell membrane</location>
        <topology evidence="6">Multi-pass membrane protein</topology>
    </subcellularLocation>
    <subcellularLocation>
        <location evidence="1">Membrane</location>
        <topology evidence="1">Multi-pass membrane protein</topology>
    </subcellularLocation>
</comment>
<feature type="transmembrane region" description="Helical" evidence="6">
    <location>
        <begin position="7"/>
        <end position="35"/>
    </location>
</feature>